<evidence type="ECO:0000313" key="2">
    <source>
        <dbReference type="Proteomes" id="UP000257323"/>
    </source>
</evidence>
<evidence type="ECO:0000313" key="1">
    <source>
        <dbReference type="EMBL" id="RFT16336.1"/>
    </source>
</evidence>
<dbReference type="EMBL" id="QUAH01000004">
    <property type="protein sequence ID" value="RFT16336.1"/>
    <property type="molecule type" value="Genomic_DNA"/>
</dbReference>
<comment type="caution">
    <text evidence="1">The sequence shown here is derived from an EMBL/GenBank/DDBJ whole genome shotgun (WGS) entry which is preliminary data.</text>
</comment>
<protein>
    <submittedName>
        <fullName evidence="1">Uncharacterized protein</fullName>
    </submittedName>
</protein>
<sequence length="41" mass="4654">MLSKSALEKYKRESYTSSNCPHLTDVLIGSPDKILGIHHRK</sequence>
<proteinExistence type="predicted"/>
<name>A0A3E2BNY0_9BACT</name>
<dbReference type="AlphaFoldDB" id="A0A3E2BNY0"/>
<organism evidence="1 2">
    <name type="scientific">Candidatus Saccharicenans subterraneus</name>
    <dbReference type="NCBI Taxonomy" id="2508984"/>
    <lineage>
        <taxon>Bacteria</taxon>
        <taxon>Candidatus Aminicenantota</taxon>
        <taxon>Candidatus Aminicenantia</taxon>
        <taxon>Candidatus Aminicenantales</taxon>
        <taxon>Candidatus Saccharicenantaceae</taxon>
        <taxon>Candidatus Saccharicenans</taxon>
    </lineage>
</organism>
<reference evidence="1 2" key="1">
    <citation type="submission" date="2018-08" db="EMBL/GenBank/DDBJ databases">
        <title>Genome analysis of the thermophilic bacterium of the candidate phylum Aminicenantes from deep subsurface aquifer revealed its physiology and ecological role.</title>
        <authorList>
            <person name="Kadnikov V.V."/>
            <person name="Mardanov A.V."/>
            <person name="Beletsky A.V."/>
            <person name="Karnachuk O.V."/>
            <person name="Ravin N.V."/>
        </authorList>
    </citation>
    <scope>NUCLEOTIDE SEQUENCE [LARGE SCALE GENOMIC DNA]</scope>
    <source>
        <strain evidence="1">BY38</strain>
    </source>
</reference>
<gene>
    <name evidence="1" type="ORF">OP8BY_1940</name>
</gene>
<accession>A0A3E2BNY0</accession>
<dbReference type="Proteomes" id="UP000257323">
    <property type="component" value="Unassembled WGS sequence"/>
</dbReference>